<feature type="transmembrane region" description="Helical" evidence="8">
    <location>
        <begin position="361"/>
        <end position="381"/>
    </location>
</feature>
<evidence type="ECO:0000256" key="7">
    <source>
        <dbReference type="ARBA" id="ARBA00023136"/>
    </source>
</evidence>
<keyword evidence="7 8" id="KW-0472">Membrane</keyword>
<evidence type="ECO:0000256" key="5">
    <source>
        <dbReference type="ARBA" id="ARBA00022692"/>
    </source>
</evidence>
<feature type="transmembrane region" description="Helical" evidence="8">
    <location>
        <begin position="522"/>
        <end position="542"/>
    </location>
</feature>
<feature type="transmembrane region" description="Helical" evidence="8">
    <location>
        <begin position="468"/>
        <end position="491"/>
    </location>
</feature>
<feature type="transmembrane region" description="Helical" evidence="8">
    <location>
        <begin position="855"/>
        <end position="875"/>
    </location>
</feature>
<dbReference type="SUPFAM" id="SSF82714">
    <property type="entry name" value="Multidrug efflux transporter AcrB TolC docking domain, DN and DC subdomains"/>
    <property type="match status" value="2"/>
</dbReference>
<sequence>MINRIVDAALGNRMLVLILIAGLVAAGLLSMQRLPFDADPDISPLQVLVTTQAPGLAPPDVERSITTPIELALQGLPGMTSYRSISRYGLSVIYVKFADSGDILTDRTLVAQRLSQTALPAEAGTPRLGPLSDGLSEIYQFRVEGKNYSLMQLRSILDWQVSPQLKQVPGITEVNVNGGELKTYEVRVSQSALTRFGMSIEDIYNAVAQNNRATGGATIARNGEQAVIRGEGLLESIGDIGNIVLRTAAGGSPLYVKNIAEVVEAPMPRLGAVTSQGDGQAVVGVALMTLGENTRVVAQRLGTTVEQINKTLPLGVSIVPYYNRADLIDRVLETVAHNLAEGAFLVIAVLLLLLGNFRAAVVVALAIPLSMLAAVTAMYFTGLSGNLMSLGAIDFGLLVDGAVVMIENIVRRRAEAPSLPAAQVVREAAHDVARPVAFAVAIITLIYLPILSLQGVEGKMFRPMALTVMFALVASLVLTLTLMPVLASFFLRKPVAERDSRIIGVARRGYAPVLARTMRHPVITILVATVMLGSALAIGSNLGAEFLPRLEEGALTVTTTKLPGISLESAIATQTMVEKTLKKFPEVQTVVTLGGSSEIPTDPMGVEQSDTFIILKPKSEWRTAQTEAGLIEAYKQALDESVPGITQSWAQPIEMRMDDLLQGVMADLAIVIHGTDTATLHDLGDQVARVVSSVPGATDVQAKQTVGQPYLRVVVNRDAIARHGFSATQVLDLVEALGGRTVGTMKDGEERYNIRVRLAPQDRDSIARIRALRVSNGAGLSVALGDLADVSWEPGPAQIEREQGKRIIKVQANVRARPLASFVTDAQQAVAAQVRLPPGYTISWGGSFQDLQEGMARLSSVVPVALGVIFLLLYLMFDSAGLATLIFFNVPFAAVGGIFALALRGMPFSISAAVGFIALFGIAILNGVVMVSYMEERRKEGLAMADAAWQAAMTRLRPVLMTATVASLGFLPMALSTNSGAEVQRPLATVVIGGLISATLLTLLVLPALYPWFCRARRFVGPAAHDASYAPQPAE</sequence>
<dbReference type="GO" id="GO:0042910">
    <property type="term" value="F:xenobiotic transmembrane transporter activity"/>
    <property type="evidence" value="ECO:0007669"/>
    <property type="project" value="TreeGrafter"/>
</dbReference>
<dbReference type="SUPFAM" id="SSF82693">
    <property type="entry name" value="Multidrug efflux transporter AcrB pore domain, PN1, PN2, PC1 and PC2 subdomains"/>
    <property type="match status" value="3"/>
</dbReference>
<dbReference type="RefSeq" id="WP_074814838.1">
    <property type="nucleotide sequence ID" value="NZ_FNTI01000001.1"/>
</dbReference>
<dbReference type="PANTHER" id="PTHR32063:SF24">
    <property type="entry name" value="CATION EFFLUX SYSTEM (ACRB_ACRD_ACRF FAMILY)"/>
    <property type="match status" value="1"/>
</dbReference>
<dbReference type="PANTHER" id="PTHR32063">
    <property type="match status" value="1"/>
</dbReference>
<dbReference type="InterPro" id="IPR001036">
    <property type="entry name" value="Acrflvin-R"/>
</dbReference>
<dbReference type="GO" id="GO:0008324">
    <property type="term" value="F:monoatomic cation transmembrane transporter activity"/>
    <property type="evidence" value="ECO:0007669"/>
    <property type="project" value="InterPro"/>
</dbReference>
<dbReference type="OrthoDB" id="9758757at2"/>
<feature type="transmembrane region" description="Helical" evidence="8">
    <location>
        <begin position="436"/>
        <end position="456"/>
    </location>
</feature>
<dbReference type="Gene3D" id="1.20.1640.10">
    <property type="entry name" value="Multidrug efflux transporter AcrB transmembrane domain"/>
    <property type="match status" value="2"/>
</dbReference>
<dbReference type="InterPro" id="IPR004763">
    <property type="entry name" value="CusA-like"/>
</dbReference>
<dbReference type="Gene3D" id="3.30.2090.10">
    <property type="entry name" value="Multidrug efflux transporter AcrB TolC docking domain, DN and DC subdomains"/>
    <property type="match status" value="2"/>
</dbReference>
<evidence type="ECO:0000313" key="10">
    <source>
        <dbReference type="Proteomes" id="UP000183208"/>
    </source>
</evidence>
<dbReference type="EMBL" id="FNTI01000001">
    <property type="protein sequence ID" value="SEB98334.1"/>
    <property type="molecule type" value="Genomic_DNA"/>
</dbReference>
<keyword evidence="5 8" id="KW-0812">Transmembrane</keyword>
<evidence type="ECO:0000256" key="8">
    <source>
        <dbReference type="SAM" id="Phobius"/>
    </source>
</evidence>
<dbReference type="SUPFAM" id="SSF82866">
    <property type="entry name" value="Multidrug efflux transporter AcrB transmembrane domain"/>
    <property type="match status" value="2"/>
</dbReference>
<dbReference type="GO" id="GO:0005886">
    <property type="term" value="C:plasma membrane"/>
    <property type="evidence" value="ECO:0007669"/>
    <property type="project" value="UniProtKB-SubCell"/>
</dbReference>
<dbReference type="Gene3D" id="3.30.70.1320">
    <property type="entry name" value="Multidrug efflux transporter AcrB pore domain like"/>
    <property type="match status" value="1"/>
</dbReference>
<evidence type="ECO:0000256" key="2">
    <source>
        <dbReference type="ARBA" id="ARBA00010942"/>
    </source>
</evidence>
<keyword evidence="6 8" id="KW-1133">Transmembrane helix</keyword>
<dbReference type="NCBIfam" id="TIGR00914">
    <property type="entry name" value="2A0601"/>
    <property type="match status" value="1"/>
</dbReference>
<keyword evidence="4" id="KW-1003">Cell membrane</keyword>
<proteinExistence type="inferred from homology"/>
<dbReference type="Proteomes" id="UP000183208">
    <property type="component" value="Unassembled WGS sequence"/>
</dbReference>
<comment type="similarity">
    <text evidence="2">Belongs to the resistance-nodulation-cell division (RND) (TC 2.A.6) family.</text>
</comment>
<feature type="transmembrane region" description="Helical" evidence="8">
    <location>
        <begin position="882"/>
        <end position="902"/>
    </location>
</feature>
<comment type="subcellular location">
    <subcellularLocation>
        <location evidence="1">Cell membrane</location>
        <topology evidence="1">Multi-pass membrane protein</topology>
    </subcellularLocation>
</comment>
<name>A0A1M7KMD9_9BRAD</name>
<dbReference type="AlphaFoldDB" id="A0A1M7KMD9"/>
<dbReference type="Gene3D" id="3.30.70.1440">
    <property type="entry name" value="Multidrug efflux transporter AcrB pore domain"/>
    <property type="match status" value="1"/>
</dbReference>
<evidence type="ECO:0000256" key="6">
    <source>
        <dbReference type="ARBA" id="ARBA00022989"/>
    </source>
</evidence>
<dbReference type="Gene3D" id="3.30.70.1430">
    <property type="entry name" value="Multidrug efflux transporter AcrB pore domain"/>
    <property type="match status" value="2"/>
</dbReference>
<gene>
    <name evidence="9" type="ORF">SAMN05444171_0382</name>
</gene>
<feature type="transmembrane region" description="Helical" evidence="8">
    <location>
        <begin position="387"/>
        <end position="406"/>
    </location>
</feature>
<evidence type="ECO:0000256" key="4">
    <source>
        <dbReference type="ARBA" id="ARBA00022475"/>
    </source>
</evidence>
<protein>
    <submittedName>
        <fullName evidence="9">Cobalt-zinc-cadmium resistance protein CzcA</fullName>
    </submittedName>
</protein>
<organism evidence="9 10">
    <name type="scientific">Bradyrhizobium lablabi</name>
    <dbReference type="NCBI Taxonomy" id="722472"/>
    <lineage>
        <taxon>Bacteria</taxon>
        <taxon>Pseudomonadati</taxon>
        <taxon>Pseudomonadota</taxon>
        <taxon>Alphaproteobacteria</taxon>
        <taxon>Hyphomicrobiales</taxon>
        <taxon>Nitrobacteraceae</taxon>
        <taxon>Bradyrhizobium</taxon>
    </lineage>
</organism>
<feature type="transmembrane region" description="Helical" evidence="8">
    <location>
        <begin position="955"/>
        <end position="975"/>
    </location>
</feature>
<feature type="transmembrane region" description="Helical" evidence="8">
    <location>
        <begin position="335"/>
        <end position="354"/>
    </location>
</feature>
<dbReference type="PRINTS" id="PR00702">
    <property type="entry name" value="ACRIFLAVINRP"/>
</dbReference>
<evidence type="ECO:0000256" key="3">
    <source>
        <dbReference type="ARBA" id="ARBA00022448"/>
    </source>
</evidence>
<evidence type="ECO:0000313" key="9">
    <source>
        <dbReference type="EMBL" id="SEB98334.1"/>
    </source>
</evidence>
<keyword evidence="3" id="KW-0813">Transport</keyword>
<dbReference type="InterPro" id="IPR027463">
    <property type="entry name" value="AcrB_DN_DC_subdom"/>
</dbReference>
<feature type="transmembrane region" description="Helical" evidence="8">
    <location>
        <begin position="987"/>
        <end position="1010"/>
    </location>
</feature>
<reference evidence="9 10" key="1">
    <citation type="submission" date="2016-10" db="EMBL/GenBank/DDBJ databases">
        <authorList>
            <person name="de Groot N.N."/>
        </authorList>
    </citation>
    <scope>NUCLEOTIDE SEQUENCE [LARGE SCALE GENOMIC DNA]</scope>
    <source>
        <strain evidence="9 10">GAS522</strain>
    </source>
</reference>
<accession>A0A1M7KMD9</accession>
<feature type="transmembrane region" description="Helical" evidence="8">
    <location>
        <begin position="908"/>
        <end position="934"/>
    </location>
</feature>
<evidence type="ECO:0000256" key="1">
    <source>
        <dbReference type="ARBA" id="ARBA00004651"/>
    </source>
</evidence>
<dbReference type="Pfam" id="PF00873">
    <property type="entry name" value="ACR_tran"/>
    <property type="match status" value="1"/>
</dbReference>